<accession>A0A2U3RGZ4</accession>
<reference evidence="2" key="1">
    <citation type="submission" date="2018-03" db="EMBL/GenBank/DDBJ databases">
        <authorList>
            <person name="Batty M. E."/>
            <person name="Batty M E."/>
        </authorList>
    </citation>
    <scope>NUCLEOTIDE SEQUENCE [LARGE SCALE GENOMIC DNA]</scope>
</reference>
<dbReference type="Proteomes" id="UP000244992">
    <property type="component" value="Chromosome I"/>
</dbReference>
<name>A0A2U3RGZ4_ORITS</name>
<evidence type="ECO:0000313" key="1">
    <source>
        <dbReference type="EMBL" id="SPR12491.1"/>
    </source>
</evidence>
<dbReference type="AlphaFoldDB" id="A0A2U3RGZ4"/>
<sequence>MILFYSSLANEIPMESQPLINYLIQQNFLLNDMLRLYPKPNPYDKQWNEYFEKRLKHKIDLFRNWLT</sequence>
<organism evidence="1 2">
    <name type="scientific">Orientia tsutsugamushi</name>
    <name type="common">Rickettsia tsutsugamushi</name>
    <dbReference type="NCBI Taxonomy" id="784"/>
    <lineage>
        <taxon>Bacteria</taxon>
        <taxon>Pseudomonadati</taxon>
        <taxon>Pseudomonadota</taxon>
        <taxon>Alphaproteobacteria</taxon>
        <taxon>Rickettsiales</taxon>
        <taxon>Rickettsiaceae</taxon>
        <taxon>Rickettsieae</taxon>
        <taxon>Orientia</taxon>
    </lineage>
</organism>
<evidence type="ECO:0000313" key="2">
    <source>
        <dbReference type="Proteomes" id="UP000244992"/>
    </source>
</evidence>
<proteinExistence type="predicted"/>
<gene>
    <name evidence="1" type="ORF">KATO_02066</name>
</gene>
<protein>
    <submittedName>
        <fullName evidence="1">Uncharacterized protein</fullName>
    </submittedName>
</protein>
<dbReference type="EMBL" id="LS398550">
    <property type="protein sequence ID" value="SPR12491.1"/>
    <property type="molecule type" value="Genomic_DNA"/>
</dbReference>